<dbReference type="InterPro" id="IPR036388">
    <property type="entry name" value="WH-like_DNA-bd_sf"/>
</dbReference>
<dbReference type="Gene3D" id="1.10.10.10">
    <property type="entry name" value="Winged helix-like DNA-binding domain superfamily/Winged helix DNA-binding domain"/>
    <property type="match status" value="1"/>
</dbReference>
<dbReference type="PANTHER" id="PTHR44688:SF16">
    <property type="entry name" value="DNA-BINDING TRANSCRIPTIONAL ACTIVATOR DEVR_DOSR"/>
    <property type="match status" value="1"/>
</dbReference>
<evidence type="ECO:0000259" key="4">
    <source>
        <dbReference type="PROSITE" id="PS50043"/>
    </source>
</evidence>
<evidence type="ECO:0000256" key="1">
    <source>
        <dbReference type="ARBA" id="ARBA00023015"/>
    </source>
</evidence>
<dbReference type="GO" id="GO:0003677">
    <property type="term" value="F:DNA binding"/>
    <property type="evidence" value="ECO:0007669"/>
    <property type="project" value="UniProtKB-KW"/>
</dbReference>
<dbReference type="SMART" id="SM00421">
    <property type="entry name" value="HTH_LUXR"/>
    <property type="match status" value="1"/>
</dbReference>
<evidence type="ECO:0000256" key="3">
    <source>
        <dbReference type="ARBA" id="ARBA00023163"/>
    </source>
</evidence>
<evidence type="ECO:0000256" key="2">
    <source>
        <dbReference type="ARBA" id="ARBA00023125"/>
    </source>
</evidence>
<dbReference type="EMBL" id="MT795152">
    <property type="protein sequence ID" value="QTH19312.1"/>
    <property type="molecule type" value="Genomic_DNA"/>
</dbReference>
<keyword evidence="3" id="KW-0804">Transcription</keyword>
<organism evidence="5">
    <name type="scientific">Bacillus toyonensis</name>
    <dbReference type="NCBI Taxonomy" id="155322"/>
    <lineage>
        <taxon>Bacteria</taxon>
        <taxon>Bacillati</taxon>
        <taxon>Bacillota</taxon>
        <taxon>Bacilli</taxon>
        <taxon>Bacillales</taxon>
        <taxon>Bacillaceae</taxon>
        <taxon>Bacillus</taxon>
        <taxon>Bacillus cereus group</taxon>
    </lineage>
</organism>
<protein>
    <submittedName>
        <fullName evidence="5">Helix-turn-helix transcriptional regulator</fullName>
    </submittedName>
</protein>
<dbReference type="InterPro" id="IPR000792">
    <property type="entry name" value="Tscrpt_reg_LuxR_C"/>
</dbReference>
<evidence type="ECO:0000313" key="5">
    <source>
        <dbReference type="EMBL" id="QTH19312.1"/>
    </source>
</evidence>
<dbReference type="GO" id="GO:0006355">
    <property type="term" value="P:regulation of DNA-templated transcription"/>
    <property type="evidence" value="ECO:0007669"/>
    <property type="project" value="InterPro"/>
</dbReference>
<dbReference type="Pfam" id="PF00196">
    <property type="entry name" value="GerE"/>
    <property type="match status" value="1"/>
</dbReference>
<feature type="domain" description="HTH luxR-type" evidence="4">
    <location>
        <begin position="1"/>
        <end position="66"/>
    </location>
</feature>
<dbReference type="SUPFAM" id="SSF46894">
    <property type="entry name" value="C-terminal effector domain of the bipartite response regulators"/>
    <property type="match status" value="1"/>
</dbReference>
<proteinExistence type="predicted"/>
<name>A0A8A5XBX5_9BACI</name>
<reference evidence="5" key="1">
    <citation type="journal article" date="2021" name="Appl. Environ. Microbiol.">
        <title>Toyoncin-a novel leaderless bacteriocin produced by Bacillus toyonensis XIN-YC13 that specifically targets B. cereus and Listeria monocytogenes.</title>
        <authorList>
            <person name="Xin B."/>
        </authorList>
    </citation>
    <scope>NUCLEOTIDE SEQUENCE</scope>
    <source>
        <strain evidence="5">XIN-YC13</strain>
    </source>
</reference>
<keyword evidence="2" id="KW-0238">DNA-binding</keyword>
<dbReference type="InterPro" id="IPR016032">
    <property type="entry name" value="Sig_transdc_resp-reg_C-effctor"/>
</dbReference>
<accession>A0A8A5XBX5</accession>
<dbReference type="PROSITE" id="PS50043">
    <property type="entry name" value="HTH_LUXR_2"/>
    <property type="match status" value="1"/>
</dbReference>
<dbReference type="CDD" id="cd06170">
    <property type="entry name" value="LuxR_C_like"/>
    <property type="match status" value="1"/>
</dbReference>
<dbReference type="RefSeq" id="WP_173781783.1">
    <property type="nucleotide sequence ID" value="NZ_JABTXX010000040.1"/>
</dbReference>
<dbReference type="PANTHER" id="PTHR44688">
    <property type="entry name" value="DNA-BINDING TRANSCRIPTIONAL ACTIVATOR DEVR_DOSR"/>
    <property type="match status" value="1"/>
</dbReference>
<keyword evidence="1" id="KW-0805">Transcription regulation</keyword>
<dbReference type="AlphaFoldDB" id="A0A8A5XBX5"/>
<sequence length="68" mass="7963">MLEKKDRLTEIEEQIIYLISKELGNKEIAEKLNYSQRSIGYKINNIFKKLNVNSRIGLIIEAVKKNII</sequence>